<keyword evidence="2" id="KW-1185">Reference proteome</keyword>
<sequence length="172" mass="18494">MRKSRLLRTLTVTAALLGLIGLSSTIVASAIPVQGWVLKNRAGFEPCLQLNAGTGVLITTGCVAQTDASGQGWGFRPKGPLDSGLYALYSTLDSRCVDNDGMSTVFMSPCDSRPSQVWELLREDIGLYGRQWMNTVSGKCMADDPTTHVVSAVTCAYDYHQAWTYYSGTVGG</sequence>
<reference evidence="2" key="1">
    <citation type="journal article" date="2019" name="Int. J. Syst. Evol. Microbiol.">
        <title>The Global Catalogue of Microorganisms (GCM) 10K type strain sequencing project: providing services to taxonomists for standard genome sequencing and annotation.</title>
        <authorList>
            <consortium name="The Broad Institute Genomics Platform"/>
            <consortium name="The Broad Institute Genome Sequencing Center for Infectious Disease"/>
            <person name="Wu L."/>
            <person name="Ma J."/>
        </authorList>
    </citation>
    <scope>NUCLEOTIDE SEQUENCE [LARGE SCALE GENOMIC DNA]</scope>
    <source>
        <strain evidence="2">JCM 31486</strain>
    </source>
</reference>
<protein>
    <recommendedName>
        <fullName evidence="3">Ricin B lectin domain-containing protein</fullName>
    </recommendedName>
</protein>
<name>A0ABW3MDJ6_9PSEU</name>
<dbReference type="InterPro" id="IPR035992">
    <property type="entry name" value="Ricin_B-like_lectins"/>
</dbReference>
<organism evidence="1 2">
    <name type="scientific">Kibdelosporangium lantanae</name>
    <dbReference type="NCBI Taxonomy" id="1497396"/>
    <lineage>
        <taxon>Bacteria</taxon>
        <taxon>Bacillati</taxon>
        <taxon>Actinomycetota</taxon>
        <taxon>Actinomycetes</taxon>
        <taxon>Pseudonocardiales</taxon>
        <taxon>Pseudonocardiaceae</taxon>
        <taxon>Kibdelosporangium</taxon>
    </lineage>
</organism>
<evidence type="ECO:0000313" key="1">
    <source>
        <dbReference type="EMBL" id="MFD1047289.1"/>
    </source>
</evidence>
<dbReference type="Gene3D" id="2.80.10.50">
    <property type="match status" value="1"/>
</dbReference>
<comment type="caution">
    <text evidence="1">The sequence shown here is derived from an EMBL/GenBank/DDBJ whole genome shotgun (WGS) entry which is preliminary data.</text>
</comment>
<accession>A0ABW3MDJ6</accession>
<dbReference type="Proteomes" id="UP001597045">
    <property type="component" value="Unassembled WGS sequence"/>
</dbReference>
<gene>
    <name evidence="1" type="ORF">ACFQ1S_17915</name>
</gene>
<dbReference type="PROSITE" id="PS50231">
    <property type="entry name" value="RICIN_B_LECTIN"/>
    <property type="match status" value="1"/>
</dbReference>
<evidence type="ECO:0008006" key="3">
    <source>
        <dbReference type="Google" id="ProtNLM"/>
    </source>
</evidence>
<dbReference type="SUPFAM" id="SSF50370">
    <property type="entry name" value="Ricin B-like lectins"/>
    <property type="match status" value="1"/>
</dbReference>
<dbReference type="EMBL" id="JBHTIS010001005">
    <property type="protein sequence ID" value="MFD1047289.1"/>
    <property type="molecule type" value="Genomic_DNA"/>
</dbReference>
<proteinExistence type="predicted"/>
<evidence type="ECO:0000313" key="2">
    <source>
        <dbReference type="Proteomes" id="UP001597045"/>
    </source>
</evidence>